<dbReference type="Pfam" id="PF14659">
    <property type="entry name" value="Phage_int_SAM_3"/>
    <property type="match status" value="1"/>
</dbReference>
<dbReference type="InterPro" id="IPR011010">
    <property type="entry name" value="DNA_brk_join_enz"/>
</dbReference>
<evidence type="ECO:0000256" key="2">
    <source>
        <dbReference type="ARBA" id="ARBA00022908"/>
    </source>
</evidence>
<dbReference type="InterPro" id="IPR050090">
    <property type="entry name" value="Tyrosine_recombinase_XerCD"/>
</dbReference>
<gene>
    <name evidence="8" type="ORF">I858_015575</name>
</gene>
<dbReference type="EMBL" id="CP016540">
    <property type="protein sequence ID" value="ANU28409.1"/>
    <property type="molecule type" value="Genomic_DNA"/>
</dbReference>
<dbReference type="STRING" id="1302659.I858_015575"/>
<reference evidence="8" key="1">
    <citation type="submission" date="2016-10" db="EMBL/GenBank/DDBJ databases">
        <authorList>
            <person name="See-Too W.S."/>
        </authorList>
    </citation>
    <scope>NUCLEOTIDE SEQUENCE</scope>
    <source>
        <strain evidence="8">L10.15</strain>
    </source>
</reference>
<dbReference type="Gene3D" id="1.10.150.130">
    <property type="match status" value="1"/>
</dbReference>
<dbReference type="PROSITE" id="PS51900">
    <property type="entry name" value="CB"/>
    <property type="match status" value="1"/>
</dbReference>
<dbReference type="AlphaFoldDB" id="A0A1B1S5G8"/>
<evidence type="ECO:0000313" key="8">
    <source>
        <dbReference type="EMBL" id="ANU28409.1"/>
    </source>
</evidence>
<dbReference type="GO" id="GO:0003677">
    <property type="term" value="F:DNA binding"/>
    <property type="evidence" value="ECO:0007669"/>
    <property type="project" value="UniProtKB-UniRule"/>
</dbReference>
<keyword evidence="4" id="KW-0233">DNA recombination</keyword>
<evidence type="ECO:0000256" key="4">
    <source>
        <dbReference type="ARBA" id="ARBA00023172"/>
    </source>
</evidence>
<protein>
    <submittedName>
        <fullName evidence="8">Site-specific integrase</fullName>
    </submittedName>
</protein>
<sequence>MKCRKLPNNKWECYEEGPRDPVTNKRNAIRKQATKKSSAQLKVQMAIDALESGIDTKKANRVTFEEIAWEWYNVYSVTGIKNSTMRTRVHAIKVLSKYIGETLINRVTHGHLQNILIDLDKRGYSSSLLNGVKVTANFVFKHAIIHRLRKDNPATGLIIPKRRMTVAEIESEEIKEKYFESEDLKKFLKAAIDNGLPNDKEWFYLMAFTGMRVGEVCALKWSDVDFKEKTIRVTKTLDNPNGRMYTYELTPPKTKKSIRIIEVDDDLLDILKSHKSRQLKTRMKFRKQFEKYDEGNFVFARENGFPFYSRLVYTRTIRLCKLAELKKVEGPHIIRHTYITMLAEAGVDLQTIMQRVGHEDSKTTTSIYMHITKAMKKNATDQVHHHFGNLFRMNL</sequence>
<organism evidence="8 9">
    <name type="scientific">Planococcus versutus</name>
    <dbReference type="NCBI Taxonomy" id="1302659"/>
    <lineage>
        <taxon>Bacteria</taxon>
        <taxon>Bacillati</taxon>
        <taxon>Bacillota</taxon>
        <taxon>Bacilli</taxon>
        <taxon>Bacillales</taxon>
        <taxon>Caryophanaceae</taxon>
        <taxon>Planococcus</taxon>
    </lineage>
</organism>
<evidence type="ECO:0000256" key="1">
    <source>
        <dbReference type="ARBA" id="ARBA00008857"/>
    </source>
</evidence>
<dbReference type="CDD" id="cd01189">
    <property type="entry name" value="INT_ICEBs1_C_like"/>
    <property type="match status" value="1"/>
</dbReference>
<evidence type="ECO:0000313" key="9">
    <source>
        <dbReference type="Proteomes" id="UP000053354"/>
    </source>
</evidence>
<dbReference type="InterPro" id="IPR044068">
    <property type="entry name" value="CB"/>
</dbReference>
<dbReference type="PANTHER" id="PTHR30349:SF64">
    <property type="entry name" value="PROPHAGE INTEGRASE INTD-RELATED"/>
    <property type="match status" value="1"/>
</dbReference>
<comment type="similarity">
    <text evidence="1">Belongs to the 'phage' integrase family.</text>
</comment>
<name>A0A1B1S5G8_9BACL</name>
<keyword evidence="2" id="KW-0229">DNA integration</keyword>
<proteinExistence type="inferred from homology"/>
<evidence type="ECO:0000256" key="3">
    <source>
        <dbReference type="ARBA" id="ARBA00023125"/>
    </source>
</evidence>
<dbReference type="Proteomes" id="UP000053354">
    <property type="component" value="Chromosome"/>
</dbReference>
<dbReference type="Pfam" id="PF00589">
    <property type="entry name" value="Phage_integrase"/>
    <property type="match status" value="1"/>
</dbReference>
<dbReference type="RefSeq" id="WP_065524758.1">
    <property type="nucleotide sequence ID" value="NZ_CP016540.2"/>
</dbReference>
<dbReference type="GO" id="GO:0015074">
    <property type="term" value="P:DNA integration"/>
    <property type="evidence" value="ECO:0007669"/>
    <property type="project" value="UniProtKB-KW"/>
</dbReference>
<keyword evidence="3 5" id="KW-0238">DNA-binding</keyword>
<dbReference type="InterPro" id="IPR010998">
    <property type="entry name" value="Integrase_recombinase_N"/>
</dbReference>
<evidence type="ECO:0000259" key="7">
    <source>
        <dbReference type="PROSITE" id="PS51900"/>
    </source>
</evidence>
<keyword evidence="9" id="KW-1185">Reference proteome</keyword>
<feature type="domain" description="Core-binding (CB)" evidence="7">
    <location>
        <begin position="62"/>
        <end position="144"/>
    </location>
</feature>
<evidence type="ECO:0000259" key="6">
    <source>
        <dbReference type="PROSITE" id="PS51898"/>
    </source>
</evidence>
<dbReference type="InterPro" id="IPR004107">
    <property type="entry name" value="Integrase_SAM-like_N"/>
</dbReference>
<dbReference type="GO" id="GO:0006310">
    <property type="term" value="P:DNA recombination"/>
    <property type="evidence" value="ECO:0007669"/>
    <property type="project" value="UniProtKB-KW"/>
</dbReference>
<dbReference type="OrthoDB" id="9803188at2"/>
<dbReference type="Gene3D" id="1.10.443.10">
    <property type="entry name" value="Intergrase catalytic core"/>
    <property type="match status" value="1"/>
</dbReference>
<dbReference type="SUPFAM" id="SSF56349">
    <property type="entry name" value="DNA breaking-rejoining enzymes"/>
    <property type="match status" value="1"/>
</dbReference>
<dbReference type="InterPro" id="IPR013762">
    <property type="entry name" value="Integrase-like_cat_sf"/>
</dbReference>
<evidence type="ECO:0000256" key="5">
    <source>
        <dbReference type="PROSITE-ProRule" id="PRU01248"/>
    </source>
</evidence>
<accession>A0A1B1S5G8</accession>
<feature type="domain" description="Tyr recombinase" evidence="6">
    <location>
        <begin position="174"/>
        <end position="381"/>
    </location>
</feature>
<dbReference type="PROSITE" id="PS51898">
    <property type="entry name" value="TYR_RECOMBINASE"/>
    <property type="match status" value="1"/>
</dbReference>
<dbReference type="InterPro" id="IPR002104">
    <property type="entry name" value="Integrase_catalytic"/>
</dbReference>
<dbReference type="PANTHER" id="PTHR30349">
    <property type="entry name" value="PHAGE INTEGRASE-RELATED"/>
    <property type="match status" value="1"/>
</dbReference>
<dbReference type="KEGG" id="pll:I858_015575"/>